<accession>A0A1Q9A411</accession>
<gene>
    <name evidence="3" type="ORF">BJF91_20000</name>
    <name evidence="2" type="ORF">GGQ71_000621</name>
</gene>
<feature type="compositionally biased region" description="Low complexity" evidence="1">
    <location>
        <begin position="81"/>
        <end position="94"/>
    </location>
</feature>
<proteinExistence type="predicted"/>
<dbReference type="Proteomes" id="UP000544107">
    <property type="component" value="Unassembled WGS sequence"/>
</dbReference>
<evidence type="ECO:0000313" key="2">
    <source>
        <dbReference type="EMBL" id="MBB4006385.1"/>
    </source>
</evidence>
<feature type="compositionally biased region" description="Acidic residues" evidence="1">
    <location>
        <begin position="261"/>
        <end position="272"/>
    </location>
</feature>
<dbReference type="EMBL" id="MKIN01000022">
    <property type="protein sequence ID" value="OLP49335.1"/>
    <property type="molecule type" value="Genomic_DNA"/>
</dbReference>
<name>A0A1Q9A411_9HYPH</name>
<feature type="compositionally biased region" description="Gly residues" evidence="1">
    <location>
        <begin position="95"/>
        <end position="107"/>
    </location>
</feature>
<feature type="region of interest" description="Disordered" evidence="1">
    <location>
        <begin position="1"/>
        <end position="32"/>
    </location>
</feature>
<feature type="region of interest" description="Disordered" evidence="1">
    <location>
        <begin position="238"/>
        <end position="285"/>
    </location>
</feature>
<evidence type="ECO:0000313" key="5">
    <source>
        <dbReference type="Proteomes" id="UP000544107"/>
    </source>
</evidence>
<evidence type="ECO:0008006" key="6">
    <source>
        <dbReference type="Google" id="ProtNLM"/>
    </source>
</evidence>
<reference evidence="2 5" key="2">
    <citation type="submission" date="2020-08" db="EMBL/GenBank/DDBJ databases">
        <title>Genomic Encyclopedia of Type Strains, Phase IV (KMG-IV): sequencing the most valuable type-strain genomes for metagenomic binning, comparative biology and taxonomic classification.</title>
        <authorList>
            <person name="Goeker M."/>
        </authorList>
    </citation>
    <scope>NUCLEOTIDE SEQUENCE [LARGE SCALE GENOMIC DNA]</scope>
    <source>
        <strain evidence="2 5">DSM 100021</strain>
    </source>
</reference>
<dbReference type="InterPro" id="IPR018648">
    <property type="entry name" value="DUF2076"/>
</dbReference>
<comment type="caution">
    <text evidence="3">The sequence shown here is derived from an EMBL/GenBank/DDBJ whole genome shotgun (WGS) entry which is preliminary data.</text>
</comment>
<dbReference type="RefSeq" id="WP_075615125.1">
    <property type="nucleotide sequence ID" value="NZ_JACIED010000001.1"/>
</dbReference>
<dbReference type="Pfam" id="PF09849">
    <property type="entry name" value="DUF2076"/>
    <property type="match status" value="1"/>
</dbReference>
<reference evidence="3 4" key="1">
    <citation type="submission" date="2016-09" db="EMBL/GenBank/DDBJ databases">
        <title>Rhizobium oryziradicis sp. nov., isolated from the root of rice.</title>
        <authorList>
            <person name="Zhao J."/>
            <person name="Zhang X."/>
        </authorList>
    </citation>
    <scope>NUCLEOTIDE SEQUENCE [LARGE SCALE GENOMIC DNA]</scope>
    <source>
        <strain evidence="3 4">14971</strain>
    </source>
</reference>
<dbReference type="STRING" id="887144.BJF91_20000"/>
<feature type="region of interest" description="Disordered" evidence="1">
    <location>
        <begin position="77"/>
        <end position="166"/>
    </location>
</feature>
<dbReference type="Proteomes" id="UP000185598">
    <property type="component" value="Unassembled WGS sequence"/>
</dbReference>
<keyword evidence="4" id="KW-1185">Reference proteome</keyword>
<dbReference type="AlphaFoldDB" id="A0A1Q9A411"/>
<organism evidence="3 4">
    <name type="scientific">Allorhizobium taibaishanense</name>
    <dbReference type="NCBI Taxonomy" id="887144"/>
    <lineage>
        <taxon>Bacteria</taxon>
        <taxon>Pseudomonadati</taxon>
        <taxon>Pseudomonadota</taxon>
        <taxon>Alphaproteobacteria</taxon>
        <taxon>Hyphomicrobiales</taxon>
        <taxon>Rhizobiaceae</taxon>
        <taxon>Rhizobium/Agrobacterium group</taxon>
        <taxon>Allorhizobium</taxon>
    </lineage>
</organism>
<protein>
    <recommendedName>
        <fullName evidence="6">ABC transporter substrate-binding protein</fullName>
    </recommendedName>
</protein>
<sequence>MSPEERQLLTQLFDRVRQASSTPRDREAESLIEGELRSQPYATYYLAQAVIIQDKGLEAATAKIRDLEDQIAHLQDELSRAQSQAQAQPPAQQQGSGGFLGGLGSIFGSGNSAPAPARTAGPSAGPWGQAPQQNRGYDDYGRSPPPQSGSWSGAPSGGQWQQPAAAPAGGGFLRGALTTAAGVAGGVLVADAVRDIFSSHGGGFGNMLGVGGMGGSMGAMGGLAQAPVEETIINNNTYNITENGNDRTGGDDSGFQQASLDDTDDSYDDGSVDDGGFGGDDSMNA</sequence>
<evidence type="ECO:0000256" key="1">
    <source>
        <dbReference type="SAM" id="MobiDB-lite"/>
    </source>
</evidence>
<evidence type="ECO:0000313" key="4">
    <source>
        <dbReference type="Proteomes" id="UP000185598"/>
    </source>
</evidence>
<dbReference type="EMBL" id="JACIED010000001">
    <property type="protein sequence ID" value="MBB4006385.1"/>
    <property type="molecule type" value="Genomic_DNA"/>
</dbReference>
<evidence type="ECO:0000313" key="3">
    <source>
        <dbReference type="EMBL" id="OLP49335.1"/>
    </source>
</evidence>
<feature type="compositionally biased region" description="Low complexity" evidence="1">
    <location>
        <begin position="148"/>
        <end position="166"/>
    </location>
</feature>
<dbReference type="OrthoDB" id="122910at2"/>